<reference evidence="5" key="1">
    <citation type="journal article" date="2014" name="Int. J. Syst. Evol. Microbiol.">
        <title>Complete genome sequence of Corynebacterium casei LMG S-19264T (=DSM 44701T), isolated from a smear-ripened cheese.</title>
        <authorList>
            <consortium name="US DOE Joint Genome Institute (JGI-PGF)"/>
            <person name="Walter F."/>
            <person name="Albersmeier A."/>
            <person name="Kalinowski J."/>
            <person name="Ruckert C."/>
        </authorList>
    </citation>
    <scope>NUCLEOTIDE SEQUENCE</scope>
    <source>
        <strain evidence="5">JCM 4403</strain>
    </source>
</reference>
<keyword evidence="3" id="KW-1133">Transmembrane helix</keyword>
<protein>
    <submittedName>
        <fullName evidence="5">Transcriptional regulator</fullName>
    </submittedName>
</protein>
<evidence type="ECO:0000313" key="5">
    <source>
        <dbReference type="EMBL" id="GGQ81574.1"/>
    </source>
</evidence>
<dbReference type="PANTHER" id="PTHR33392:SF6">
    <property type="entry name" value="POLYISOPRENYL-TEICHOIC ACID--PEPTIDOGLYCAN TEICHOIC ACID TRANSFERASE TAGU"/>
    <property type="match status" value="1"/>
</dbReference>
<feature type="region of interest" description="Disordered" evidence="2">
    <location>
        <begin position="120"/>
        <end position="141"/>
    </location>
</feature>
<evidence type="ECO:0000259" key="4">
    <source>
        <dbReference type="Pfam" id="PF03816"/>
    </source>
</evidence>
<gene>
    <name evidence="5" type="ORF">GCM10010280_30240</name>
</gene>
<dbReference type="InterPro" id="IPR050922">
    <property type="entry name" value="LytR/CpsA/Psr_CW_biosynth"/>
</dbReference>
<sequence length="378" mass="39060">MFLLVTGHQGSDGAGDTEDAGDAKGAGGDGDAGSDGDEAGGAGIWSGRRARVLRITGLSLAGLLLLGAGAAGWVYWQLDDNISSVDINGALGDDRPARPLSTPSAGEPLPTGSLNVLVLGSDSRSGEENRELGGGEDGGARSDTAMVVHLDAGRTAATVVSIPRDTLVDRPSCPLPDGESTRPASGAMFNTAYEVGGPVCAVKTVEALTDVRMDHYVEIDFAGFARLVDALGGVTVTTEEDIDDDRSRLTLEAGTHHLGGTDALALARTRYDVGDGSDLGRIELQQLLVKALLEQVARQNLLTSPARLYEVADAATGSLTTDTGLDSLGELTRFGRSLQGLTSGGVTTVTMPVVPAPWDRNRVVADEPEAGELWASLR</sequence>
<dbReference type="AlphaFoldDB" id="A0A918BPN3"/>
<evidence type="ECO:0000313" key="6">
    <source>
        <dbReference type="Proteomes" id="UP000656732"/>
    </source>
</evidence>
<keyword evidence="3" id="KW-0812">Transmembrane</keyword>
<feature type="compositionally biased region" description="Basic and acidic residues" evidence="2">
    <location>
        <begin position="124"/>
        <end position="133"/>
    </location>
</feature>
<dbReference type="EMBL" id="BMTU01000005">
    <property type="protein sequence ID" value="GGQ81574.1"/>
    <property type="molecule type" value="Genomic_DNA"/>
</dbReference>
<feature type="region of interest" description="Disordered" evidence="2">
    <location>
        <begin position="1"/>
        <end position="41"/>
    </location>
</feature>
<dbReference type="Proteomes" id="UP000656732">
    <property type="component" value="Unassembled WGS sequence"/>
</dbReference>
<dbReference type="PANTHER" id="PTHR33392">
    <property type="entry name" value="POLYISOPRENYL-TEICHOIC ACID--PEPTIDOGLYCAN TEICHOIC ACID TRANSFERASE TAGU"/>
    <property type="match status" value="1"/>
</dbReference>
<comment type="caution">
    <text evidence="5">The sequence shown here is derived from an EMBL/GenBank/DDBJ whole genome shotgun (WGS) entry which is preliminary data.</text>
</comment>
<dbReference type="RefSeq" id="WP_189558390.1">
    <property type="nucleotide sequence ID" value="NZ_BMTU01000005.1"/>
</dbReference>
<evidence type="ECO:0000256" key="1">
    <source>
        <dbReference type="ARBA" id="ARBA00006068"/>
    </source>
</evidence>
<dbReference type="InterPro" id="IPR004474">
    <property type="entry name" value="LytR_CpsA_psr"/>
</dbReference>
<accession>A0A918BPN3</accession>
<evidence type="ECO:0000256" key="2">
    <source>
        <dbReference type="SAM" id="MobiDB-lite"/>
    </source>
</evidence>
<feature type="transmembrane region" description="Helical" evidence="3">
    <location>
        <begin position="55"/>
        <end position="76"/>
    </location>
</feature>
<dbReference type="NCBIfam" id="TIGR00350">
    <property type="entry name" value="lytR_cpsA_psr"/>
    <property type="match status" value="1"/>
</dbReference>
<feature type="domain" description="Cell envelope-related transcriptional attenuator" evidence="4">
    <location>
        <begin position="141"/>
        <end position="297"/>
    </location>
</feature>
<organism evidence="5 6">
    <name type="scientific">Streptomyces pilosus</name>
    <dbReference type="NCBI Taxonomy" id="28893"/>
    <lineage>
        <taxon>Bacteria</taxon>
        <taxon>Bacillati</taxon>
        <taxon>Actinomycetota</taxon>
        <taxon>Actinomycetes</taxon>
        <taxon>Kitasatosporales</taxon>
        <taxon>Streptomycetaceae</taxon>
        <taxon>Streptomyces</taxon>
    </lineage>
</organism>
<proteinExistence type="inferred from homology"/>
<name>A0A918BPN3_9ACTN</name>
<reference evidence="5" key="2">
    <citation type="submission" date="2020-09" db="EMBL/GenBank/DDBJ databases">
        <authorList>
            <person name="Sun Q."/>
            <person name="Ohkuma M."/>
        </authorList>
    </citation>
    <scope>NUCLEOTIDE SEQUENCE</scope>
    <source>
        <strain evidence="5">JCM 4403</strain>
    </source>
</reference>
<evidence type="ECO:0000256" key="3">
    <source>
        <dbReference type="SAM" id="Phobius"/>
    </source>
</evidence>
<keyword evidence="6" id="KW-1185">Reference proteome</keyword>
<dbReference type="Gene3D" id="3.40.630.190">
    <property type="entry name" value="LCP protein"/>
    <property type="match status" value="1"/>
</dbReference>
<keyword evidence="3" id="KW-0472">Membrane</keyword>
<dbReference type="Pfam" id="PF03816">
    <property type="entry name" value="LytR_cpsA_psr"/>
    <property type="match status" value="1"/>
</dbReference>
<comment type="similarity">
    <text evidence="1">Belongs to the LytR/CpsA/Psr (LCP) family.</text>
</comment>